<organism evidence="2">
    <name type="scientific">Cyanothece sp. (strain PCC 7425 / ATCC 29141)</name>
    <dbReference type="NCBI Taxonomy" id="395961"/>
    <lineage>
        <taxon>Bacteria</taxon>
        <taxon>Bacillati</taxon>
        <taxon>Cyanobacteriota</taxon>
        <taxon>Cyanophyceae</taxon>
        <taxon>Gomontiellales</taxon>
        <taxon>Cyanothecaceae</taxon>
        <taxon>Cyanothece</taxon>
    </lineage>
</organism>
<proteinExistence type="predicted"/>
<name>B8HPB7_CYAP4</name>
<dbReference type="InterPro" id="IPR051675">
    <property type="entry name" value="Endo/Exo/Phosphatase_dom_1"/>
</dbReference>
<dbReference type="Gene3D" id="1.10.150.320">
    <property type="entry name" value="Photosystem II 12 kDa extrinsic protein"/>
    <property type="match status" value="1"/>
</dbReference>
<dbReference type="InterPro" id="IPR003583">
    <property type="entry name" value="Hlx-hairpin-Hlx_DNA-bd_motif"/>
</dbReference>
<evidence type="ECO:0000259" key="1">
    <source>
        <dbReference type="SMART" id="SM00278"/>
    </source>
</evidence>
<feature type="domain" description="Helix-hairpin-helix DNA-binding motif class 1" evidence="1">
    <location>
        <begin position="216"/>
        <end position="235"/>
    </location>
</feature>
<evidence type="ECO:0000313" key="2">
    <source>
        <dbReference type="EMBL" id="ACL47377.1"/>
    </source>
</evidence>
<sequence>MKQITKLVAVNEISSRVARSKFSVEEIEKAARLFIELEGTINPIILRQTGIESYEVIDGHFEYYAAVRAREISLLKGEVIQAIILDKPESELVLSEQIDLLRKGSQVKSVTSRSDDDLELRFKNLENIFKSQFEELRKDNRNLERSIVDVTKKVHGSGLSKDVIDEIVERVIDGIKPKLDLNLASKEQLQTVPGIGKVTASKIVERREAKKFTTIEELTEVGNISSKMIEKNRWREYFTIRPNAT</sequence>
<dbReference type="Pfam" id="PF12836">
    <property type="entry name" value="HHH_3"/>
    <property type="match status" value="1"/>
</dbReference>
<dbReference type="STRING" id="395961.Cyan7425_5082"/>
<reference evidence="2" key="1">
    <citation type="submission" date="2009-01" db="EMBL/GenBank/DDBJ databases">
        <title>Complete sequence of chromosome Cyanothece sp. PCC 7425.</title>
        <authorList>
            <consortium name="US DOE Joint Genome Institute"/>
            <person name="Lucas S."/>
            <person name="Copeland A."/>
            <person name="Lapidus A."/>
            <person name="Glavina del Rio T."/>
            <person name="Dalin E."/>
            <person name="Tice H."/>
            <person name="Bruce D."/>
            <person name="Goodwin L."/>
            <person name="Pitluck S."/>
            <person name="Sims D."/>
            <person name="Meineke L."/>
            <person name="Brettin T."/>
            <person name="Detter J.C."/>
            <person name="Han C."/>
            <person name="Larimer F."/>
            <person name="Land M."/>
            <person name="Hauser L."/>
            <person name="Kyrpides N."/>
            <person name="Ovchinnikova G."/>
            <person name="Liberton M."/>
            <person name="Stoeckel J."/>
            <person name="Banerjee A."/>
            <person name="Singh A."/>
            <person name="Page L."/>
            <person name="Sato H."/>
            <person name="Zhao L."/>
            <person name="Sherman L."/>
            <person name="Pakrasi H."/>
            <person name="Richardson P."/>
        </authorList>
    </citation>
    <scope>NUCLEOTIDE SEQUENCE</scope>
    <source>
        <strain evidence="2">PCC 7425</strain>
    </source>
</reference>
<dbReference type="HOGENOM" id="CLU_096339_0_0_3"/>
<dbReference type="EMBL" id="CP001344">
    <property type="protein sequence ID" value="ACL47377.1"/>
    <property type="molecule type" value="Genomic_DNA"/>
</dbReference>
<dbReference type="OrthoDB" id="427080at2"/>
<dbReference type="SUPFAM" id="SSF47781">
    <property type="entry name" value="RuvA domain 2-like"/>
    <property type="match status" value="1"/>
</dbReference>
<dbReference type="eggNOG" id="COG1475">
    <property type="taxonomic scope" value="Bacteria"/>
</dbReference>
<dbReference type="SMART" id="SM00278">
    <property type="entry name" value="HhH1"/>
    <property type="match status" value="2"/>
</dbReference>
<feature type="domain" description="Helix-hairpin-helix DNA-binding motif class 1" evidence="1">
    <location>
        <begin position="187"/>
        <end position="206"/>
    </location>
</feature>
<dbReference type="PANTHER" id="PTHR21180">
    <property type="entry name" value="ENDONUCLEASE/EXONUCLEASE/PHOSPHATASE FAMILY DOMAIN-CONTAINING PROTEIN 1"/>
    <property type="match status" value="1"/>
</dbReference>
<dbReference type="AlphaFoldDB" id="B8HPB7"/>
<protein>
    <recommendedName>
        <fullName evidence="1">Helix-hairpin-helix DNA-binding motif class 1 domain-containing protein</fullName>
    </recommendedName>
</protein>
<dbReference type="GO" id="GO:0003677">
    <property type="term" value="F:DNA binding"/>
    <property type="evidence" value="ECO:0007669"/>
    <property type="project" value="InterPro"/>
</dbReference>
<dbReference type="GO" id="GO:0015627">
    <property type="term" value="C:type II protein secretion system complex"/>
    <property type="evidence" value="ECO:0007669"/>
    <property type="project" value="TreeGrafter"/>
</dbReference>
<dbReference type="PANTHER" id="PTHR21180:SF32">
    <property type="entry name" value="ENDONUCLEASE_EXONUCLEASE_PHOSPHATASE FAMILY DOMAIN-CONTAINING PROTEIN 1"/>
    <property type="match status" value="1"/>
</dbReference>
<dbReference type="InterPro" id="IPR010994">
    <property type="entry name" value="RuvA_2-like"/>
</dbReference>
<dbReference type="GO" id="GO:0006281">
    <property type="term" value="P:DNA repair"/>
    <property type="evidence" value="ECO:0007669"/>
    <property type="project" value="InterPro"/>
</dbReference>
<dbReference type="KEGG" id="cyn:Cyan7425_5082"/>
<dbReference type="GO" id="GO:0015628">
    <property type="term" value="P:protein secretion by the type II secretion system"/>
    <property type="evidence" value="ECO:0007669"/>
    <property type="project" value="TreeGrafter"/>
</dbReference>
<accession>B8HPB7</accession>
<gene>
    <name evidence="2" type="ordered locus">Cyan7425_5082</name>
</gene>